<reference evidence="2" key="1">
    <citation type="submission" date="2021-06" db="EMBL/GenBank/DDBJ databases">
        <title>Comparative genomics, transcriptomics and evolutionary studies reveal genomic signatures of adaptation to plant cell wall in hemibiotrophic fungi.</title>
        <authorList>
            <consortium name="DOE Joint Genome Institute"/>
            <person name="Baroncelli R."/>
            <person name="Diaz J.F."/>
            <person name="Benocci T."/>
            <person name="Peng M."/>
            <person name="Battaglia E."/>
            <person name="Haridas S."/>
            <person name="Andreopoulos W."/>
            <person name="Labutti K."/>
            <person name="Pangilinan J."/>
            <person name="Floch G.L."/>
            <person name="Makela M.R."/>
            <person name="Henrissat B."/>
            <person name="Grigoriev I.V."/>
            <person name="Crouch J.A."/>
            <person name="De Vries R.P."/>
            <person name="Sukno S.A."/>
            <person name="Thon M.R."/>
        </authorList>
    </citation>
    <scope>NUCLEOTIDE SEQUENCE</scope>
    <source>
        <strain evidence="2">CBS 193.32</strain>
    </source>
</reference>
<dbReference type="PANTHER" id="PTHR33112:SF9">
    <property type="entry name" value="HETEROKARYON INCOMPATIBILITY DOMAIN-CONTAINING PROTEIN"/>
    <property type="match status" value="1"/>
</dbReference>
<dbReference type="InterPro" id="IPR010730">
    <property type="entry name" value="HET"/>
</dbReference>
<dbReference type="PANTHER" id="PTHR33112">
    <property type="entry name" value="DOMAIN PROTEIN, PUTATIVE-RELATED"/>
    <property type="match status" value="1"/>
</dbReference>
<feature type="domain" description="Heterokaryon incompatibility" evidence="1">
    <location>
        <begin position="219"/>
        <end position="366"/>
    </location>
</feature>
<dbReference type="GeneID" id="85464899"/>
<dbReference type="AlphaFoldDB" id="A0AAJ0EWN2"/>
<dbReference type="EMBL" id="JAHMHR010000010">
    <property type="protein sequence ID" value="KAK1688945.1"/>
    <property type="molecule type" value="Genomic_DNA"/>
</dbReference>
<organism evidence="2 3">
    <name type="scientific">Colletotrichum godetiae</name>
    <dbReference type="NCBI Taxonomy" id="1209918"/>
    <lineage>
        <taxon>Eukaryota</taxon>
        <taxon>Fungi</taxon>
        <taxon>Dikarya</taxon>
        <taxon>Ascomycota</taxon>
        <taxon>Pezizomycotina</taxon>
        <taxon>Sordariomycetes</taxon>
        <taxon>Hypocreomycetidae</taxon>
        <taxon>Glomerellales</taxon>
        <taxon>Glomerellaceae</taxon>
        <taxon>Colletotrichum</taxon>
        <taxon>Colletotrichum acutatum species complex</taxon>
    </lineage>
</organism>
<name>A0AAJ0EWN2_9PEZI</name>
<gene>
    <name evidence="2" type="ORF">BDP55DRAFT_737333</name>
</gene>
<keyword evidence="3" id="KW-1185">Reference proteome</keyword>
<comment type="caution">
    <text evidence="2">The sequence shown here is derived from an EMBL/GenBank/DDBJ whole genome shotgun (WGS) entry which is preliminary data.</text>
</comment>
<accession>A0AAJ0EWN2</accession>
<evidence type="ECO:0000313" key="2">
    <source>
        <dbReference type="EMBL" id="KAK1688945.1"/>
    </source>
</evidence>
<sequence>MPSTIAAMASLCSACKGITPQALAQPDGYRHIESAHDLIHSSKVCDFCRLIRRAMDQDCRTPKTDDQIRTNTKPEPLYLFGVGDGLAPAEDAYGDGIKRSESPKLFGINVHIPDIEYEYDLVRLSLFSEPGTAPSRKKDVVGMRLLTDSGSNEAFGLVERWYNTCKNDHTECNETFTGTVGSVTKSYEPLLPTRVLDIGSADGSREPKLLVTNGTHASYAALSHCWGNHRILTTTYHNLAQHCIAINFSDLPKTFQDAIRIVRFVGLRYLWIDSLCIVQDNADDWRKESVQMGRIYKDAEMTVAASGARDGSEGCFVPRPPLQPVVRLPYGEPSQGEYMSATLFPDSINTTLSETPLGNRAWITQEWMLSPRVIHYTKARMVWACRTLLKCEDGENEASGDEQRLFESARRYRQAKHSQQKGDSIVDNEEIMGFYADWCDLVSTYAARNLTYDTDKPVAILGLATEVGNGIGERYTYGVFYNDSLLSEDFHAHCVVNQLLWFAKLTLTRPSALRDQPIWSWTSTIGAISFLAPARAAENRICDLSRVQTKTSASSWRFSALLKEWEARREGDPSTRTGDDYYYMEFYPKGSIAYGGFVTQNTKPISGRDMAPAGWVVFDSNEWPAKPFYLAMISANEFDGKPDGFNVMFLAEVKLDLGFGSDRRFERLGVGQIIDQAWFDHAELATITLI</sequence>
<dbReference type="Pfam" id="PF06985">
    <property type="entry name" value="HET"/>
    <property type="match status" value="1"/>
</dbReference>
<protein>
    <submittedName>
        <fullName evidence="2">Heterokaryon incompatibility protein-domain-containing protein</fullName>
    </submittedName>
</protein>
<evidence type="ECO:0000313" key="3">
    <source>
        <dbReference type="Proteomes" id="UP001224890"/>
    </source>
</evidence>
<dbReference type="RefSeq" id="XP_060432640.1">
    <property type="nucleotide sequence ID" value="XM_060580373.1"/>
</dbReference>
<proteinExistence type="predicted"/>
<dbReference type="Proteomes" id="UP001224890">
    <property type="component" value="Unassembled WGS sequence"/>
</dbReference>
<evidence type="ECO:0000259" key="1">
    <source>
        <dbReference type="Pfam" id="PF06985"/>
    </source>
</evidence>